<keyword evidence="2" id="KW-1185">Reference proteome</keyword>
<protein>
    <submittedName>
        <fullName evidence="1">Uncharacterized protein</fullName>
    </submittedName>
</protein>
<organism evidence="1 2">
    <name type="scientific">Avena sativa</name>
    <name type="common">Oat</name>
    <dbReference type="NCBI Taxonomy" id="4498"/>
    <lineage>
        <taxon>Eukaryota</taxon>
        <taxon>Viridiplantae</taxon>
        <taxon>Streptophyta</taxon>
        <taxon>Embryophyta</taxon>
        <taxon>Tracheophyta</taxon>
        <taxon>Spermatophyta</taxon>
        <taxon>Magnoliopsida</taxon>
        <taxon>Liliopsida</taxon>
        <taxon>Poales</taxon>
        <taxon>Poaceae</taxon>
        <taxon>BOP clade</taxon>
        <taxon>Pooideae</taxon>
        <taxon>Poodae</taxon>
        <taxon>Poeae</taxon>
        <taxon>Poeae Chloroplast Group 1 (Aveneae type)</taxon>
        <taxon>Aveninae</taxon>
        <taxon>Avena</taxon>
    </lineage>
</organism>
<proteinExistence type="predicted"/>
<accession>A0ACD5ZJX0</accession>
<reference evidence="1" key="2">
    <citation type="submission" date="2025-09" db="UniProtKB">
        <authorList>
            <consortium name="EnsemblPlants"/>
        </authorList>
    </citation>
    <scope>IDENTIFICATION</scope>
</reference>
<name>A0ACD5ZJX0_AVESA</name>
<evidence type="ECO:0000313" key="2">
    <source>
        <dbReference type="Proteomes" id="UP001732700"/>
    </source>
</evidence>
<sequence length="580" mass="63940">MKKMGSRRLLIIHALLAVLLTMPGLTAGITRRYKFNVRMATFTRLCQTKSIPTVNGQFPGPKIVVREGDRLMVDVHNGIHTNVTFHWHGVRQLRSGWADGPAYITQCPIRPGQSFVYSFRVVGQRGTLWWHAHFSWLRATLYGALVVLPPRGVAYPFPKPYREVPILLGEWFLAADTEATVREVLRTGGDPALATAYAFNGLPGPTYRCSANSGTFKLKVRPGKTYMLRLINAALNDERFFAVANHTLTVVQADANYVKPFDATTIFLSPGQTMDVLLTAATNPSASAFAIAAAIYTNVVGPFDNCTGHAILEYSHSPSPSPWNVRKRLRLRAPSFPMFNDSAWVANFAAKLRSLAGATTVGLPQTVDRHFFFTVGLGADPCQSPVNGTCLGPNNTRMAASINNVSFVMPKTTSLLQQHYERRRYRPTDFPAAPLRFFNFTGTPPENTFVTHGTGGVSLDFNTTVEVVLQGTSVQGAGSHPMHLHGHDFHVVGQGFGNYDADKDTINYNLVDPVKLNTVRVPVAGWVAIRFVADNPGVWMMHCHFEIHMSWGLAMVWLVNDGPLPNQKLPPPPSDMPKCS</sequence>
<reference evidence="1" key="1">
    <citation type="submission" date="2021-05" db="EMBL/GenBank/DDBJ databases">
        <authorList>
            <person name="Scholz U."/>
            <person name="Mascher M."/>
            <person name="Fiebig A."/>
        </authorList>
    </citation>
    <scope>NUCLEOTIDE SEQUENCE [LARGE SCALE GENOMIC DNA]</scope>
</reference>
<evidence type="ECO:0000313" key="1">
    <source>
        <dbReference type="EnsemblPlants" id="AVESA.00010b.r2.6DG1160420.1.CDS"/>
    </source>
</evidence>
<dbReference type="Proteomes" id="UP001732700">
    <property type="component" value="Chromosome 6D"/>
</dbReference>
<dbReference type="EnsemblPlants" id="AVESA.00010b.r2.6DG1160420.1">
    <property type="protein sequence ID" value="AVESA.00010b.r2.6DG1160420.1.CDS"/>
    <property type="gene ID" value="AVESA.00010b.r2.6DG1160420"/>
</dbReference>